<accession>A0A6N2BJ74</accession>
<name>A0A6N2BJ74_SOLCI</name>
<proteinExistence type="predicted"/>
<reference evidence="1" key="1">
    <citation type="submission" date="2019-05" db="EMBL/GenBank/DDBJ databases">
        <title>The de novo reference genome and transcriptome assemblies of the wild tomato species Solanum chilense.</title>
        <authorList>
            <person name="Stam R."/>
            <person name="Nosenko T."/>
            <person name="Hoerger A.C."/>
            <person name="Stephan W."/>
            <person name="Seidel M.A."/>
            <person name="Kuhn J.M.M."/>
            <person name="Haberer G."/>
            <person name="Tellier A."/>
        </authorList>
    </citation>
    <scope>NUCLEOTIDE SEQUENCE</scope>
    <source>
        <tissue evidence="1">Mature leaves</tissue>
    </source>
</reference>
<gene>
    <name evidence="1" type="ORF">EJD97_011282</name>
</gene>
<dbReference type="PANTHER" id="PTHR33187:SF11">
    <property type="entry name" value="AMINOTRANSFERASE-LIKE PLANT MOBILE DOMAIN-CONTAINING PROTEIN"/>
    <property type="match status" value="1"/>
</dbReference>
<organism evidence="1">
    <name type="scientific">Solanum chilense</name>
    <name type="common">Tomato</name>
    <name type="synonym">Lycopersicon chilense</name>
    <dbReference type="NCBI Taxonomy" id="4083"/>
    <lineage>
        <taxon>Eukaryota</taxon>
        <taxon>Viridiplantae</taxon>
        <taxon>Streptophyta</taxon>
        <taxon>Embryophyta</taxon>
        <taxon>Tracheophyta</taxon>
        <taxon>Spermatophyta</taxon>
        <taxon>Magnoliopsida</taxon>
        <taxon>eudicotyledons</taxon>
        <taxon>Gunneridae</taxon>
        <taxon>Pentapetalae</taxon>
        <taxon>asterids</taxon>
        <taxon>lamiids</taxon>
        <taxon>Solanales</taxon>
        <taxon>Solanaceae</taxon>
        <taxon>Solanoideae</taxon>
        <taxon>Solaneae</taxon>
        <taxon>Solanum</taxon>
        <taxon>Solanum subgen. Lycopersicon</taxon>
    </lineage>
</organism>
<dbReference type="PANTHER" id="PTHR33187">
    <property type="entry name" value="WU:FI09B08"/>
    <property type="match status" value="1"/>
</dbReference>
<protein>
    <submittedName>
        <fullName evidence="1">Uncharacterized protein</fullName>
    </submittedName>
</protein>
<dbReference type="EMBL" id="RXGB01002870">
    <property type="protein sequence ID" value="TMW93700.1"/>
    <property type="molecule type" value="Genomic_DNA"/>
</dbReference>
<sequence length="534" mass="60107">MSGVACSYSPCEAHTVNDIGCGMPLSPLGSAHVRTTLGMTCDHLPWAANRVGLHQSWHAMITLGQHTRSDDVGHDMQELRRDNIHSETMLGMECNHLPLIEHTIELRQAWHARMALELNTRLDDVCVACHHHPWAALTVRQRHTWNSSITVGQHTRSDYVGCAMLPSPLVRIDDGTTSSMPLPHGPWATHTVAGRRVWHATHMIGLHWAWYSIISIDKQIWSDYVKCGMPQSTLDSTSSDYVGHDMQPSPLGNAHDRMRSGIPCTHRPCEAYTLGQRWAWHVIISLGHHTQSDHIGRGMPACHLGSTDGWMTSSVACHNCHWAHTWSDEFGREMPSTYLGNTHGQMTLSKAYHHRPRTVYTFVRHRHTRLDDFGMACHHPPLKAHSRMRSGVACYHFPWTTHTIGPRRVWHASMAVGKHIKSDDIGRGMQTIAIEKHTGCGMLAWPLESTHDQTTSSMECHHNSLTTYTVGLFKACHVIIVLGQHTRSEDIKRVIPAWALENTHSRMMSGAAYHHSPWEAHDRMTSCMTIPSLS</sequence>
<evidence type="ECO:0000313" key="1">
    <source>
        <dbReference type="EMBL" id="TMW93700.1"/>
    </source>
</evidence>
<dbReference type="AlphaFoldDB" id="A0A6N2BJ74"/>
<comment type="caution">
    <text evidence="1">The sequence shown here is derived from an EMBL/GenBank/DDBJ whole genome shotgun (WGS) entry which is preliminary data.</text>
</comment>